<dbReference type="AlphaFoldDB" id="A0A7C4QXB4"/>
<proteinExistence type="predicted"/>
<sequence length="274" mass="30968">MNRKNLIIISVSLLALILIIIIISILPKRNSNVEIGSYVNNIVMAKSEDENKKPINATNVFSINDSEIHAIIGYNIIPKGSEITYQWINKKDGKVISEEKKPKLTRDFSGISSAVLVKTSELNWGLGEYEFVIILNKEKYASQSFSVKTDSDIFKDQVLIGIKSIQLSSAVDLQGNPTKNIGNIFSKDDPDIFASIGFQNIPINTVFSARWIYIPENRLISTYNRNIIGNGVFSFNINAIRDSWVPIKKWVPGKYKLDIYLNSDLFRSIEFEVK</sequence>
<evidence type="ECO:0000313" key="2">
    <source>
        <dbReference type="EMBL" id="HGT71116.1"/>
    </source>
</evidence>
<dbReference type="EMBL" id="DSYQ01000010">
    <property type="protein sequence ID" value="HGT71116.1"/>
    <property type="molecule type" value="Genomic_DNA"/>
</dbReference>
<name>A0A7C4QXB4_UNCC3</name>
<keyword evidence="1" id="KW-0812">Transmembrane</keyword>
<gene>
    <name evidence="2" type="ORF">ENT43_02545</name>
</gene>
<organism evidence="2">
    <name type="scientific">candidate division CPR3 bacterium</name>
    <dbReference type="NCBI Taxonomy" id="2268181"/>
    <lineage>
        <taxon>Bacteria</taxon>
        <taxon>Bacteria division CPR3</taxon>
    </lineage>
</organism>
<keyword evidence="1" id="KW-0472">Membrane</keyword>
<feature type="transmembrane region" description="Helical" evidence="1">
    <location>
        <begin position="6"/>
        <end position="26"/>
    </location>
</feature>
<accession>A0A7C4QXB4</accession>
<comment type="caution">
    <text evidence="2">The sequence shown here is derived from an EMBL/GenBank/DDBJ whole genome shotgun (WGS) entry which is preliminary data.</text>
</comment>
<protein>
    <submittedName>
        <fullName evidence="2">Uncharacterized protein</fullName>
    </submittedName>
</protein>
<evidence type="ECO:0000256" key="1">
    <source>
        <dbReference type="SAM" id="Phobius"/>
    </source>
</evidence>
<reference evidence="2" key="1">
    <citation type="journal article" date="2020" name="mSystems">
        <title>Genome- and Community-Level Interaction Insights into Carbon Utilization and Element Cycling Functions of Hydrothermarchaeota in Hydrothermal Sediment.</title>
        <authorList>
            <person name="Zhou Z."/>
            <person name="Liu Y."/>
            <person name="Xu W."/>
            <person name="Pan J."/>
            <person name="Luo Z.H."/>
            <person name="Li M."/>
        </authorList>
    </citation>
    <scope>NUCLEOTIDE SEQUENCE [LARGE SCALE GENOMIC DNA]</scope>
    <source>
        <strain evidence="2">SpSt-579</strain>
    </source>
</reference>
<keyword evidence="1" id="KW-1133">Transmembrane helix</keyword>